<dbReference type="PANTHER" id="PTHR33353">
    <property type="entry name" value="PUTATIVE (AFU_ORTHOLOGUE AFUA_1G12560)-RELATED"/>
    <property type="match status" value="1"/>
</dbReference>
<evidence type="ECO:0000256" key="4">
    <source>
        <dbReference type="ARBA" id="ARBA00023157"/>
    </source>
</evidence>
<protein>
    <submittedName>
        <fullName evidence="7">Lytic polysaccharide monooxygenase</fullName>
    </submittedName>
</protein>
<feature type="domain" description="Auxiliary Activity family 9 catalytic" evidence="6">
    <location>
        <begin position="21"/>
        <end position="239"/>
    </location>
</feature>
<dbReference type="AlphaFoldDB" id="A0A6A6T598"/>
<feature type="chain" id="PRO_5025465338" evidence="5">
    <location>
        <begin position="21"/>
        <end position="251"/>
    </location>
</feature>
<dbReference type="InterPro" id="IPR049892">
    <property type="entry name" value="AA9"/>
</dbReference>
<evidence type="ECO:0000256" key="3">
    <source>
        <dbReference type="ARBA" id="ARBA00022525"/>
    </source>
</evidence>
<evidence type="ECO:0000313" key="7">
    <source>
        <dbReference type="EMBL" id="KAF2654960.1"/>
    </source>
</evidence>
<keyword evidence="5" id="KW-0732">Signal</keyword>
<comment type="subcellular location">
    <subcellularLocation>
        <location evidence="2">Secreted</location>
    </subcellularLocation>
</comment>
<gene>
    <name evidence="7" type="ORF">K491DRAFT_446850</name>
</gene>
<evidence type="ECO:0000259" key="6">
    <source>
        <dbReference type="Pfam" id="PF03443"/>
    </source>
</evidence>
<dbReference type="GO" id="GO:0004497">
    <property type="term" value="F:monooxygenase activity"/>
    <property type="evidence" value="ECO:0007669"/>
    <property type="project" value="UniProtKB-KW"/>
</dbReference>
<dbReference type="EMBL" id="MU004356">
    <property type="protein sequence ID" value="KAF2654960.1"/>
    <property type="molecule type" value="Genomic_DNA"/>
</dbReference>
<proteinExistence type="predicted"/>
<keyword evidence="7" id="KW-0560">Oxidoreductase</keyword>
<dbReference type="PANTHER" id="PTHR33353:SF34">
    <property type="entry name" value="ENDO-BETA-1,4-GLUCANASE D"/>
    <property type="match status" value="1"/>
</dbReference>
<keyword evidence="8" id="KW-1185">Reference proteome</keyword>
<dbReference type="Pfam" id="PF03443">
    <property type="entry name" value="AA9"/>
    <property type="match status" value="1"/>
</dbReference>
<comment type="cofactor">
    <cofactor evidence="1">
        <name>Cu(2+)</name>
        <dbReference type="ChEBI" id="CHEBI:29036"/>
    </cofactor>
</comment>
<evidence type="ECO:0000313" key="8">
    <source>
        <dbReference type="Proteomes" id="UP000799324"/>
    </source>
</evidence>
<dbReference type="Gene3D" id="2.70.50.70">
    <property type="match status" value="1"/>
</dbReference>
<evidence type="ECO:0000256" key="2">
    <source>
        <dbReference type="ARBA" id="ARBA00004613"/>
    </source>
</evidence>
<dbReference type="GO" id="GO:0005576">
    <property type="term" value="C:extracellular region"/>
    <property type="evidence" value="ECO:0007669"/>
    <property type="project" value="UniProtKB-SubCell"/>
</dbReference>
<evidence type="ECO:0000256" key="5">
    <source>
        <dbReference type="SAM" id="SignalP"/>
    </source>
</evidence>
<organism evidence="7 8">
    <name type="scientific">Lophiostoma macrostomum CBS 122681</name>
    <dbReference type="NCBI Taxonomy" id="1314788"/>
    <lineage>
        <taxon>Eukaryota</taxon>
        <taxon>Fungi</taxon>
        <taxon>Dikarya</taxon>
        <taxon>Ascomycota</taxon>
        <taxon>Pezizomycotina</taxon>
        <taxon>Dothideomycetes</taxon>
        <taxon>Pleosporomycetidae</taxon>
        <taxon>Pleosporales</taxon>
        <taxon>Lophiostomataceae</taxon>
        <taxon>Lophiostoma</taxon>
    </lineage>
</organism>
<reference evidence="7" key="1">
    <citation type="journal article" date="2020" name="Stud. Mycol.">
        <title>101 Dothideomycetes genomes: a test case for predicting lifestyles and emergence of pathogens.</title>
        <authorList>
            <person name="Haridas S."/>
            <person name="Albert R."/>
            <person name="Binder M."/>
            <person name="Bloem J."/>
            <person name="Labutti K."/>
            <person name="Salamov A."/>
            <person name="Andreopoulos B."/>
            <person name="Baker S."/>
            <person name="Barry K."/>
            <person name="Bills G."/>
            <person name="Bluhm B."/>
            <person name="Cannon C."/>
            <person name="Castanera R."/>
            <person name="Culley D."/>
            <person name="Daum C."/>
            <person name="Ezra D."/>
            <person name="Gonzalez J."/>
            <person name="Henrissat B."/>
            <person name="Kuo A."/>
            <person name="Liang C."/>
            <person name="Lipzen A."/>
            <person name="Lutzoni F."/>
            <person name="Magnuson J."/>
            <person name="Mondo S."/>
            <person name="Nolan M."/>
            <person name="Ohm R."/>
            <person name="Pangilinan J."/>
            <person name="Park H.-J."/>
            <person name="Ramirez L."/>
            <person name="Alfaro M."/>
            <person name="Sun H."/>
            <person name="Tritt A."/>
            <person name="Yoshinaga Y."/>
            <person name="Zwiers L.-H."/>
            <person name="Turgeon B."/>
            <person name="Goodwin S."/>
            <person name="Spatafora J."/>
            <person name="Crous P."/>
            <person name="Grigoriev I."/>
        </authorList>
    </citation>
    <scope>NUCLEOTIDE SEQUENCE</scope>
    <source>
        <strain evidence="7">CBS 122681</strain>
    </source>
</reference>
<sequence>MRSFAAFFALTASLLSQVDAHGFVRGVTVKSTWTPGADPVWYYYAAGTAPVTAGWNAYNQDNGFVPPSSLQTADINCHKNATSSGLYASANAGDTVTFYWNTWADSHKGPIINYIAPCDGDCTKTSSSSLRWSKISQSSLITPGGTGTWVTDQLLTNNYTSTTVIPKNLKAGNYVFRHEIIALHGAQSVGGAQLYPQCVNFKVGGSGTVAPTSGVAGTSLYTEMMAGIVFNLYTTFTSYTYPGPALWTAAN</sequence>
<name>A0A6A6T598_9PLEO</name>
<feature type="signal peptide" evidence="5">
    <location>
        <begin position="1"/>
        <end position="20"/>
    </location>
</feature>
<keyword evidence="7" id="KW-0503">Monooxygenase</keyword>
<accession>A0A6A6T598</accession>
<keyword evidence="3" id="KW-0964">Secreted</keyword>
<dbReference type="OrthoDB" id="4849160at2759"/>
<dbReference type="InterPro" id="IPR005103">
    <property type="entry name" value="AA9_LPMO"/>
</dbReference>
<dbReference type="CDD" id="cd21175">
    <property type="entry name" value="LPMO_AA9"/>
    <property type="match status" value="1"/>
</dbReference>
<dbReference type="Proteomes" id="UP000799324">
    <property type="component" value="Unassembled WGS sequence"/>
</dbReference>
<evidence type="ECO:0000256" key="1">
    <source>
        <dbReference type="ARBA" id="ARBA00001973"/>
    </source>
</evidence>
<keyword evidence="4" id="KW-1015">Disulfide bond</keyword>